<feature type="region of interest" description="Disordered" evidence="1">
    <location>
        <begin position="15"/>
        <end position="49"/>
    </location>
</feature>
<evidence type="ECO:0000313" key="3">
    <source>
        <dbReference type="Proteomes" id="UP001295423"/>
    </source>
</evidence>
<gene>
    <name evidence="2" type="ORF">CYCCA115_LOCUS22071</name>
</gene>
<sequence length="129" mass="14227">MDFCGCGEDIALKQMFSEEEPETFSTSDSKTVDPASNKPVASRSIAAKPCVESRQEDIVVETVDSDGTMERQTVFNPKGREDAPPIETENENETETEAAGVKKTKTEAKKGNKKLFKLPKLGKKRSNKK</sequence>
<protein>
    <submittedName>
        <fullName evidence="2">Uncharacterized protein</fullName>
    </submittedName>
</protein>
<organism evidence="2 3">
    <name type="scientific">Cylindrotheca closterium</name>
    <dbReference type="NCBI Taxonomy" id="2856"/>
    <lineage>
        <taxon>Eukaryota</taxon>
        <taxon>Sar</taxon>
        <taxon>Stramenopiles</taxon>
        <taxon>Ochrophyta</taxon>
        <taxon>Bacillariophyta</taxon>
        <taxon>Bacillariophyceae</taxon>
        <taxon>Bacillariophycidae</taxon>
        <taxon>Bacillariales</taxon>
        <taxon>Bacillariaceae</taxon>
        <taxon>Cylindrotheca</taxon>
    </lineage>
</organism>
<dbReference type="EMBL" id="CAKOGP040002291">
    <property type="protein sequence ID" value="CAJ1966488.1"/>
    <property type="molecule type" value="Genomic_DNA"/>
</dbReference>
<feature type="compositionally biased region" description="Basic residues" evidence="1">
    <location>
        <begin position="111"/>
        <end position="129"/>
    </location>
</feature>
<reference evidence="2" key="1">
    <citation type="submission" date="2023-08" db="EMBL/GenBank/DDBJ databases">
        <authorList>
            <person name="Audoor S."/>
            <person name="Bilcke G."/>
        </authorList>
    </citation>
    <scope>NUCLEOTIDE SEQUENCE</scope>
</reference>
<dbReference type="Proteomes" id="UP001295423">
    <property type="component" value="Unassembled WGS sequence"/>
</dbReference>
<comment type="caution">
    <text evidence="2">The sequence shown here is derived from an EMBL/GenBank/DDBJ whole genome shotgun (WGS) entry which is preliminary data.</text>
</comment>
<name>A0AAD2G9G6_9STRA</name>
<proteinExistence type="predicted"/>
<feature type="region of interest" description="Disordered" evidence="1">
    <location>
        <begin position="65"/>
        <end position="129"/>
    </location>
</feature>
<evidence type="ECO:0000313" key="2">
    <source>
        <dbReference type="EMBL" id="CAJ1966488.1"/>
    </source>
</evidence>
<keyword evidence="3" id="KW-1185">Reference proteome</keyword>
<accession>A0AAD2G9G6</accession>
<evidence type="ECO:0000256" key="1">
    <source>
        <dbReference type="SAM" id="MobiDB-lite"/>
    </source>
</evidence>
<dbReference type="AlphaFoldDB" id="A0AAD2G9G6"/>